<dbReference type="EMBL" id="HBIW01014291">
    <property type="protein sequence ID" value="CAE0696854.1"/>
    <property type="molecule type" value="Transcribed_RNA"/>
</dbReference>
<protein>
    <recommendedName>
        <fullName evidence="6">MYND-type domain-containing protein</fullName>
    </recommendedName>
</protein>
<dbReference type="AlphaFoldDB" id="A0A7S3ZX46"/>
<dbReference type="Pfam" id="PF01753">
    <property type="entry name" value="zf-MYND"/>
    <property type="match status" value="1"/>
</dbReference>
<proteinExistence type="predicted"/>
<evidence type="ECO:0000313" key="9">
    <source>
        <dbReference type="Proteomes" id="UP000789595"/>
    </source>
</evidence>
<evidence type="ECO:0000256" key="2">
    <source>
        <dbReference type="ARBA" id="ARBA00022771"/>
    </source>
</evidence>
<keyword evidence="9" id="KW-1185">Reference proteome</keyword>
<sequence>MSAATCAMCGAPDPPERCPGCGGPRYCDDACRRADWGQGHARLCALRYCQRLAADGQEPKFFLPPEAGPLKPVSLLTVRTEAALPLRVDEADSFIRSRPPGYWQLAANRGLNLYDGLRFVVSVRHGDAADREPDFLVEGTSSNLLLLVHEVAPGVRRCLEDGEGDDDISRRRRSFARALEAVSSFGGEAEMVLVVRYEGSGGRVQAKRVPLPCAANTASTSKPWWRAALAKDVLQDLYAQKKAANEAFVRGRQSGELADALRGYDNIIATIETACARPPREAVGPCAATQQLLATCLANRAACRARLGDVENLQRAEDDCREALEGPFTAWLRQKLDPVAAKLAEKVNLRRREANEKLYEALGCGGLPPGPPAPPASEKSPPA</sequence>
<keyword evidence="1" id="KW-0479">Metal-binding</keyword>
<dbReference type="Proteomes" id="UP000789595">
    <property type="component" value="Unassembled WGS sequence"/>
</dbReference>
<evidence type="ECO:0000313" key="7">
    <source>
        <dbReference type="EMBL" id="CAE0696854.1"/>
    </source>
</evidence>
<evidence type="ECO:0000313" key="8">
    <source>
        <dbReference type="EMBL" id="CAH0370021.1"/>
    </source>
</evidence>
<evidence type="ECO:0000256" key="3">
    <source>
        <dbReference type="ARBA" id="ARBA00022833"/>
    </source>
</evidence>
<keyword evidence="3" id="KW-0862">Zinc</keyword>
<accession>A0A7S3ZX46</accession>
<feature type="region of interest" description="Disordered" evidence="5">
    <location>
        <begin position="362"/>
        <end position="383"/>
    </location>
</feature>
<reference evidence="8" key="2">
    <citation type="submission" date="2021-11" db="EMBL/GenBank/DDBJ databases">
        <authorList>
            <consortium name="Genoscope - CEA"/>
            <person name="William W."/>
        </authorList>
    </citation>
    <scope>NUCLEOTIDE SEQUENCE</scope>
</reference>
<evidence type="ECO:0000256" key="4">
    <source>
        <dbReference type="PROSITE-ProRule" id="PRU00134"/>
    </source>
</evidence>
<evidence type="ECO:0000259" key="6">
    <source>
        <dbReference type="PROSITE" id="PS50865"/>
    </source>
</evidence>
<organism evidence="7">
    <name type="scientific">Pelagomonas calceolata</name>
    <dbReference type="NCBI Taxonomy" id="35677"/>
    <lineage>
        <taxon>Eukaryota</taxon>
        <taxon>Sar</taxon>
        <taxon>Stramenopiles</taxon>
        <taxon>Ochrophyta</taxon>
        <taxon>Pelagophyceae</taxon>
        <taxon>Pelagomonadales</taxon>
        <taxon>Pelagomonadaceae</taxon>
        <taxon>Pelagomonas</taxon>
    </lineage>
</organism>
<dbReference type="SUPFAM" id="SSF144232">
    <property type="entry name" value="HIT/MYND zinc finger-like"/>
    <property type="match status" value="1"/>
</dbReference>
<dbReference type="PROSITE" id="PS50865">
    <property type="entry name" value="ZF_MYND_2"/>
    <property type="match status" value="1"/>
</dbReference>
<feature type="domain" description="MYND-type" evidence="6">
    <location>
        <begin position="6"/>
        <end position="44"/>
    </location>
</feature>
<dbReference type="Gene3D" id="1.25.40.10">
    <property type="entry name" value="Tetratricopeptide repeat domain"/>
    <property type="match status" value="1"/>
</dbReference>
<keyword evidence="2 4" id="KW-0863">Zinc-finger</keyword>
<dbReference type="InterPro" id="IPR002893">
    <property type="entry name" value="Znf_MYND"/>
</dbReference>
<dbReference type="Gene3D" id="6.10.140.2220">
    <property type="match status" value="1"/>
</dbReference>
<feature type="compositionally biased region" description="Pro residues" evidence="5">
    <location>
        <begin position="368"/>
        <end position="383"/>
    </location>
</feature>
<dbReference type="EMBL" id="CAKKNE010000002">
    <property type="protein sequence ID" value="CAH0370021.1"/>
    <property type="molecule type" value="Genomic_DNA"/>
</dbReference>
<gene>
    <name evidence="7" type="ORF">PCAL00307_LOCUS12290</name>
    <name evidence="8" type="ORF">PECAL_2P31690</name>
</gene>
<reference evidence="7" key="1">
    <citation type="submission" date="2021-01" db="EMBL/GenBank/DDBJ databases">
        <authorList>
            <person name="Corre E."/>
            <person name="Pelletier E."/>
            <person name="Niang G."/>
            <person name="Scheremetjew M."/>
            <person name="Finn R."/>
            <person name="Kale V."/>
            <person name="Holt S."/>
            <person name="Cochrane G."/>
            <person name="Meng A."/>
            <person name="Brown T."/>
            <person name="Cohen L."/>
        </authorList>
    </citation>
    <scope>NUCLEOTIDE SEQUENCE</scope>
    <source>
        <strain evidence="7">CCMP1756</strain>
    </source>
</reference>
<evidence type="ECO:0000256" key="1">
    <source>
        <dbReference type="ARBA" id="ARBA00022723"/>
    </source>
</evidence>
<dbReference type="GO" id="GO:0008270">
    <property type="term" value="F:zinc ion binding"/>
    <property type="evidence" value="ECO:0007669"/>
    <property type="project" value="UniProtKB-KW"/>
</dbReference>
<dbReference type="InterPro" id="IPR011990">
    <property type="entry name" value="TPR-like_helical_dom_sf"/>
</dbReference>
<name>A0A7S3ZX46_9STRA</name>
<evidence type="ECO:0000256" key="5">
    <source>
        <dbReference type="SAM" id="MobiDB-lite"/>
    </source>
</evidence>
<dbReference type="PROSITE" id="PS01360">
    <property type="entry name" value="ZF_MYND_1"/>
    <property type="match status" value="1"/>
</dbReference>